<dbReference type="InterPro" id="IPR005746">
    <property type="entry name" value="Thioredoxin"/>
</dbReference>
<dbReference type="GO" id="GO:0005829">
    <property type="term" value="C:cytosol"/>
    <property type="evidence" value="ECO:0007669"/>
    <property type="project" value="TreeGrafter"/>
</dbReference>
<protein>
    <recommendedName>
        <fullName evidence="2 7">Thioredoxin</fullName>
    </recommendedName>
</protein>
<evidence type="ECO:0000256" key="3">
    <source>
        <dbReference type="ARBA" id="ARBA00022448"/>
    </source>
</evidence>
<evidence type="ECO:0000313" key="13">
    <source>
        <dbReference type="Proteomes" id="UP000185669"/>
    </source>
</evidence>
<evidence type="ECO:0000256" key="1">
    <source>
        <dbReference type="ARBA" id="ARBA00008987"/>
    </source>
</evidence>
<feature type="active site" description="Nucleophile" evidence="9">
    <location>
        <position position="35"/>
    </location>
</feature>
<dbReference type="GO" id="GO:0045454">
    <property type="term" value="P:cell redox homeostasis"/>
    <property type="evidence" value="ECO:0007669"/>
    <property type="project" value="TreeGrafter"/>
</dbReference>
<dbReference type="Pfam" id="PF00085">
    <property type="entry name" value="Thioredoxin"/>
    <property type="match status" value="1"/>
</dbReference>
<accession>A0A1N6SUF2</accession>
<keyword evidence="3" id="KW-0813">Transport</keyword>
<reference evidence="13" key="1">
    <citation type="submission" date="2017-01" db="EMBL/GenBank/DDBJ databases">
        <authorList>
            <person name="Varghese N."/>
            <person name="Submissions S."/>
        </authorList>
    </citation>
    <scope>NUCLEOTIDE SEQUENCE [LARGE SCALE GENOMIC DNA]</scope>
    <source>
        <strain evidence="13">ATCC 700103</strain>
    </source>
</reference>
<feature type="domain" description="Thioredoxin" evidence="11">
    <location>
        <begin position="1"/>
        <end position="106"/>
    </location>
</feature>
<dbReference type="PROSITE" id="PS51352">
    <property type="entry name" value="THIOREDOXIN_2"/>
    <property type="match status" value="1"/>
</dbReference>
<evidence type="ECO:0000256" key="5">
    <source>
        <dbReference type="ARBA" id="ARBA00023157"/>
    </source>
</evidence>
<evidence type="ECO:0000256" key="7">
    <source>
        <dbReference type="NCBIfam" id="TIGR01068"/>
    </source>
</evidence>
<dbReference type="InterPro" id="IPR017937">
    <property type="entry name" value="Thioredoxin_CS"/>
</dbReference>
<dbReference type="PIRSF" id="PIRSF000077">
    <property type="entry name" value="Thioredoxin"/>
    <property type="match status" value="1"/>
</dbReference>
<comment type="similarity">
    <text evidence="1 8">Belongs to the thioredoxin family.</text>
</comment>
<sequence length="106" mass="11950">MSKPVKVTDGNFSREVLRADKKVLVDFWAEWCGPCRMVAPVVEDIAREYSDQIKVAKLNVDENQSTASRYGIMSIPTMLVMEDGKVKDKLVGYMPKDKLAKKLGLK</sequence>
<dbReference type="PANTHER" id="PTHR45663">
    <property type="entry name" value="GEO12009P1"/>
    <property type="match status" value="1"/>
</dbReference>
<dbReference type="EMBL" id="FTNC01000004">
    <property type="protein sequence ID" value="SIQ44671.1"/>
    <property type="molecule type" value="Genomic_DNA"/>
</dbReference>
<feature type="site" description="Contributes to redox potential value" evidence="9">
    <location>
        <position position="33"/>
    </location>
</feature>
<dbReference type="Gene3D" id="3.40.30.10">
    <property type="entry name" value="Glutaredoxin"/>
    <property type="match status" value="1"/>
</dbReference>
<dbReference type="STRING" id="56779.SAMN05421834_104147"/>
<evidence type="ECO:0000256" key="8">
    <source>
        <dbReference type="PIRNR" id="PIRNR000077"/>
    </source>
</evidence>
<feature type="disulfide bond" description="Redox-active" evidence="10">
    <location>
        <begin position="32"/>
        <end position="35"/>
    </location>
</feature>
<evidence type="ECO:0000259" key="11">
    <source>
        <dbReference type="PROSITE" id="PS51352"/>
    </source>
</evidence>
<dbReference type="PROSITE" id="PS00194">
    <property type="entry name" value="THIOREDOXIN_1"/>
    <property type="match status" value="1"/>
</dbReference>
<evidence type="ECO:0000256" key="9">
    <source>
        <dbReference type="PIRSR" id="PIRSR000077-1"/>
    </source>
</evidence>
<evidence type="ECO:0000313" key="12">
    <source>
        <dbReference type="EMBL" id="SIQ44671.1"/>
    </source>
</evidence>
<keyword evidence="13" id="KW-1185">Reference proteome</keyword>
<dbReference type="PANTHER" id="PTHR45663:SF11">
    <property type="entry name" value="GEO12009P1"/>
    <property type="match status" value="1"/>
</dbReference>
<organism evidence="12 13">
    <name type="scientific">Halanaerobium kushneri</name>
    <dbReference type="NCBI Taxonomy" id="56779"/>
    <lineage>
        <taxon>Bacteria</taxon>
        <taxon>Bacillati</taxon>
        <taxon>Bacillota</taxon>
        <taxon>Clostridia</taxon>
        <taxon>Halanaerobiales</taxon>
        <taxon>Halanaerobiaceae</taxon>
        <taxon>Halanaerobium</taxon>
    </lineage>
</organism>
<gene>
    <name evidence="12" type="ORF">SAMN05421834_104147</name>
</gene>
<feature type="site" description="Contributes to redox potential value" evidence="9">
    <location>
        <position position="34"/>
    </location>
</feature>
<dbReference type="PRINTS" id="PR00421">
    <property type="entry name" value="THIOREDOXIN"/>
</dbReference>
<evidence type="ECO:0000256" key="6">
    <source>
        <dbReference type="ARBA" id="ARBA00023284"/>
    </source>
</evidence>
<feature type="active site" description="Nucleophile" evidence="9">
    <location>
        <position position="32"/>
    </location>
</feature>
<dbReference type="OrthoDB" id="9790390at2"/>
<evidence type="ECO:0000256" key="2">
    <source>
        <dbReference type="ARBA" id="ARBA00020570"/>
    </source>
</evidence>
<keyword evidence="6 10" id="KW-0676">Redox-active center</keyword>
<dbReference type="SUPFAM" id="SSF52833">
    <property type="entry name" value="Thioredoxin-like"/>
    <property type="match status" value="1"/>
</dbReference>
<dbReference type="Proteomes" id="UP000185669">
    <property type="component" value="Unassembled WGS sequence"/>
</dbReference>
<dbReference type="AlphaFoldDB" id="A0A1N6SUF2"/>
<proteinExistence type="inferred from homology"/>
<evidence type="ECO:0000256" key="10">
    <source>
        <dbReference type="PIRSR" id="PIRSR000077-4"/>
    </source>
</evidence>
<dbReference type="RefSeq" id="WP_076544164.1">
    <property type="nucleotide sequence ID" value="NZ_FTNC01000004.1"/>
</dbReference>
<keyword evidence="5 10" id="KW-1015">Disulfide bond</keyword>
<name>A0A1N6SUF2_9FIRM</name>
<dbReference type="FunFam" id="3.40.30.10:FF:000001">
    <property type="entry name" value="Thioredoxin"/>
    <property type="match status" value="1"/>
</dbReference>
<dbReference type="NCBIfam" id="TIGR01068">
    <property type="entry name" value="thioredoxin"/>
    <property type="match status" value="1"/>
</dbReference>
<dbReference type="GO" id="GO:0015035">
    <property type="term" value="F:protein-disulfide reductase activity"/>
    <property type="evidence" value="ECO:0007669"/>
    <property type="project" value="UniProtKB-UniRule"/>
</dbReference>
<dbReference type="InterPro" id="IPR036249">
    <property type="entry name" value="Thioredoxin-like_sf"/>
</dbReference>
<dbReference type="CDD" id="cd02947">
    <property type="entry name" value="TRX_family"/>
    <property type="match status" value="1"/>
</dbReference>
<evidence type="ECO:0000256" key="4">
    <source>
        <dbReference type="ARBA" id="ARBA00022982"/>
    </source>
</evidence>
<feature type="site" description="Deprotonates C-terminal active site Cys" evidence="9">
    <location>
        <position position="26"/>
    </location>
</feature>
<dbReference type="InterPro" id="IPR013766">
    <property type="entry name" value="Thioredoxin_domain"/>
</dbReference>
<keyword evidence="4" id="KW-0249">Electron transport</keyword>